<protein>
    <submittedName>
        <fullName evidence="10">Putative spermidine/putrescine transport system permease protein</fullName>
    </submittedName>
</protein>
<keyword evidence="2 8" id="KW-0813">Transport</keyword>
<feature type="transmembrane region" description="Helical" evidence="8">
    <location>
        <begin position="107"/>
        <end position="129"/>
    </location>
</feature>
<comment type="similarity">
    <text evidence="8">Belongs to the binding-protein-dependent transport system permease family.</text>
</comment>
<dbReference type="PROSITE" id="PS50928">
    <property type="entry name" value="ABC_TM1"/>
    <property type="match status" value="1"/>
</dbReference>
<sequence>MAESSRRRVRPGRIVQAAVLSLIMSFIALPLLVVVWTAVQPDTYPELPPRGVSLRWWPEALTARWLEPIWQSLLIAIPAAALATCLGTAAAYGLLRSGGVARTLVEGFLASPLLLPEIVISLALLQMLTQLGGRDLVGTPILMASHVLVGIPFVVRTVGVALAGVDPSWERAAADLGATRARTFLHVTLPLIRSGILAGMLFSFIASFNNVELSLFLVSREKSTIPIAILSAMQYDYSPVLACVALLTLVPVLLAVGLAHRYAKLTDFIYGGDRR</sequence>
<feature type="transmembrane region" description="Helical" evidence="8">
    <location>
        <begin position="239"/>
        <end position="259"/>
    </location>
</feature>
<reference evidence="10 11" key="1">
    <citation type="submission" date="2016-10" db="EMBL/GenBank/DDBJ databases">
        <authorList>
            <person name="de Groot N.N."/>
        </authorList>
    </citation>
    <scope>NUCLEOTIDE SEQUENCE [LARGE SCALE GENOMIC DNA]</scope>
    <source>
        <strain evidence="10 11">DSM 43067</strain>
    </source>
</reference>
<dbReference type="InterPro" id="IPR035906">
    <property type="entry name" value="MetI-like_sf"/>
</dbReference>
<dbReference type="Gene3D" id="1.10.3720.10">
    <property type="entry name" value="MetI-like"/>
    <property type="match status" value="1"/>
</dbReference>
<name>A0A1I5F845_9ACTN</name>
<evidence type="ECO:0000256" key="7">
    <source>
        <dbReference type="ARBA" id="ARBA00023136"/>
    </source>
</evidence>
<dbReference type="EMBL" id="FOVH01000004">
    <property type="protein sequence ID" value="SFO19816.1"/>
    <property type="molecule type" value="Genomic_DNA"/>
</dbReference>
<dbReference type="eggNOG" id="COG1177">
    <property type="taxonomic scope" value="Bacteria"/>
</dbReference>
<feature type="transmembrane region" description="Helical" evidence="8">
    <location>
        <begin position="141"/>
        <end position="163"/>
    </location>
</feature>
<feature type="transmembrane region" description="Helical" evidence="8">
    <location>
        <begin position="14"/>
        <end position="39"/>
    </location>
</feature>
<dbReference type="RefSeq" id="WP_143118424.1">
    <property type="nucleotide sequence ID" value="NZ_FOVH01000004.1"/>
</dbReference>
<evidence type="ECO:0000256" key="6">
    <source>
        <dbReference type="ARBA" id="ARBA00022989"/>
    </source>
</evidence>
<evidence type="ECO:0000259" key="9">
    <source>
        <dbReference type="PROSITE" id="PS50928"/>
    </source>
</evidence>
<dbReference type="InterPro" id="IPR000515">
    <property type="entry name" value="MetI-like"/>
</dbReference>
<dbReference type="Pfam" id="PF00528">
    <property type="entry name" value="BPD_transp_1"/>
    <property type="match status" value="1"/>
</dbReference>
<evidence type="ECO:0000313" key="11">
    <source>
        <dbReference type="Proteomes" id="UP000183413"/>
    </source>
</evidence>
<dbReference type="PANTHER" id="PTHR43357">
    <property type="entry name" value="INNER MEMBRANE ABC TRANSPORTER PERMEASE PROTEIN YDCV"/>
    <property type="match status" value="1"/>
</dbReference>
<keyword evidence="3" id="KW-1003">Cell membrane</keyword>
<comment type="subcellular location">
    <subcellularLocation>
        <location evidence="1">Cell inner membrane</location>
        <topology evidence="1">Multi-pass membrane protein</topology>
    </subcellularLocation>
    <subcellularLocation>
        <location evidence="8">Cell membrane</location>
        <topology evidence="8">Multi-pass membrane protein</topology>
    </subcellularLocation>
</comment>
<feature type="transmembrane region" description="Helical" evidence="8">
    <location>
        <begin position="69"/>
        <end position="95"/>
    </location>
</feature>
<dbReference type="SUPFAM" id="SSF161098">
    <property type="entry name" value="MetI-like"/>
    <property type="match status" value="1"/>
</dbReference>
<organism evidence="10 11">
    <name type="scientific">Actinomadura madurae</name>
    <dbReference type="NCBI Taxonomy" id="1993"/>
    <lineage>
        <taxon>Bacteria</taxon>
        <taxon>Bacillati</taxon>
        <taxon>Actinomycetota</taxon>
        <taxon>Actinomycetes</taxon>
        <taxon>Streptosporangiales</taxon>
        <taxon>Thermomonosporaceae</taxon>
        <taxon>Actinomadura</taxon>
    </lineage>
</organism>
<evidence type="ECO:0000313" key="10">
    <source>
        <dbReference type="EMBL" id="SFO19816.1"/>
    </source>
</evidence>
<keyword evidence="4" id="KW-0997">Cell inner membrane</keyword>
<dbReference type="GO" id="GO:0055085">
    <property type="term" value="P:transmembrane transport"/>
    <property type="evidence" value="ECO:0007669"/>
    <property type="project" value="InterPro"/>
</dbReference>
<evidence type="ECO:0000256" key="4">
    <source>
        <dbReference type="ARBA" id="ARBA00022519"/>
    </source>
</evidence>
<dbReference type="PANTHER" id="PTHR43357:SF4">
    <property type="entry name" value="INNER MEMBRANE ABC TRANSPORTER PERMEASE PROTEIN YDCV"/>
    <property type="match status" value="1"/>
</dbReference>
<feature type="transmembrane region" description="Helical" evidence="8">
    <location>
        <begin position="184"/>
        <end position="208"/>
    </location>
</feature>
<evidence type="ECO:0000256" key="1">
    <source>
        <dbReference type="ARBA" id="ARBA00004429"/>
    </source>
</evidence>
<evidence type="ECO:0000256" key="8">
    <source>
        <dbReference type="RuleBase" id="RU363032"/>
    </source>
</evidence>
<keyword evidence="5 8" id="KW-0812">Transmembrane</keyword>
<evidence type="ECO:0000256" key="5">
    <source>
        <dbReference type="ARBA" id="ARBA00022692"/>
    </source>
</evidence>
<gene>
    <name evidence="10" type="ORF">SAMN04489713_104470</name>
</gene>
<keyword evidence="11" id="KW-1185">Reference proteome</keyword>
<keyword evidence="6 8" id="KW-1133">Transmembrane helix</keyword>
<evidence type="ECO:0000256" key="2">
    <source>
        <dbReference type="ARBA" id="ARBA00022448"/>
    </source>
</evidence>
<dbReference type="CDD" id="cd06261">
    <property type="entry name" value="TM_PBP2"/>
    <property type="match status" value="1"/>
</dbReference>
<accession>A0A1I5F845</accession>
<dbReference type="InParanoid" id="A0A1I5F845"/>
<dbReference type="GO" id="GO:0005886">
    <property type="term" value="C:plasma membrane"/>
    <property type="evidence" value="ECO:0007669"/>
    <property type="project" value="UniProtKB-SubCell"/>
</dbReference>
<dbReference type="Proteomes" id="UP000183413">
    <property type="component" value="Unassembled WGS sequence"/>
</dbReference>
<keyword evidence="7 8" id="KW-0472">Membrane</keyword>
<feature type="domain" description="ABC transmembrane type-1" evidence="9">
    <location>
        <begin position="69"/>
        <end position="259"/>
    </location>
</feature>
<dbReference type="AlphaFoldDB" id="A0A1I5F845"/>
<evidence type="ECO:0000256" key="3">
    <source>
        <dbReference type="ARBA" id="ARBA00022475"/>
    </source>
</evidence>
<proteinExistence type="inferred from homology"/>
<dbReference type="STRING" id="1993.SAMN04489713_104470"/>